<reference evidence="2 3" key="1">
    <citation type="submission" date="2021-04" db="EMBL/GenBank/DDBJ databases">
        <authorList>
            <person name="Ivanova A."/>
        </authorList>
    </citation>
    <scope>NUCLEOTIDE SEQUENCE [LARGE SCALE GENOMIC DNA]</scope>
    <source>
        <strain evidence="2 3">G18</strain>
    </source>
</reference>
<dbReference type="InterPro" id="IPR013783">
    <property type="entry name" value="Ig-like_fold"/>
</dbReference>
<sequence>MKRVLRSIAISAIGLSLTTVTLAAPPASPAPVAPPATAQPSAPTAPWANKFFLPDIATNREQTAPAIITHSFGEVPHGTLCIHKFTITNIYDVPMQITDVRKSCSCLDYVPMAKVLEPNETAEFTVTMNTAKFVGQNAQTFFVTFGPKFVSTAAIRVSATSRTDVSVNPGAVSFGTVPQGTRLNQSVQVKYSGRTRDWKVTEVVQGNWPFEVKLSEVARGGPLRGGAEYQVDVTLSGNTVPGPISEQITLKTNDPTNPLIQIGVGGTVVAPLELAPGKVRLEVKVGESATQKILVRAAKPFKIVGVDGAGDGVTVELPAAPAALPVQVIVVKFAPKEAGAIARQLRIRTDQPGEGAALLPVEAEGTK</sequence>
<feature type="signal peptide" evidence="1">
    <location>
        <begin position="1"/>
        <end position="23"/>
    </location>
</feature>
<evidence type="ECO:0000313" key="2">
    <source>
        <dbReference type="EMBL" id="MBP3960289.1"/>
    </source>
</evidence>
<dbReference type="PANTHER" id="PTHR37833">
    <property type="entry name" value="LIPOPROTEIN-RELATED"/>
    <property type="match status" value="1"/>
</dbReference>
<gene>
    <name evidence="2" type="ORF">J8F10_34105</name>
</gene>
<dbReference type="RefSeq" id="WP_210661489.1">
    <property type="nucleotide sequence ID" value="NZ_JAGKQQ010000001.1"/>
</dbReference>
<dbReference type="InterPro" id="IPR011467">
    <property type="entry name" value="DUF1573"/>
</dbReference>
<protein>
    <submittedName>
        <fullName evidence="2">DUF1573 domain-containing protein</fullName>
    </submittedName>
</protein>
<dbReference type="PANTHER" id="PTHR37833:SF1">
    <property type="entry name" value="SIGNAL PEPTIDE PROTEIN"/>
    <property type="match status" value="1"/>
</dbReference>
<evidence type="ECO:0000256" key="1">
    <source>
        <dbReference type="SAM" id="SignalP"/>
    </source>
</evidence>
<dbReference type="Pfam" id="PF07610">
    <property type="entry name" value="DUF1573"/>
    <property type="match status" value="1"/>
</dbReference>
<evidence type="ECO:0000313" key="3">
    <source>
        <dbReference type="Proteomes" id="UP000676565"/>
    </source>
</evidence>
<accession>A0ABS5C2V7</accession>
<keyword evidence="3" id="KW-1185">Reference proteome</keyword>
<dbReference type="Gene3D" id="2.60.40.10">
    <property type="entry name" value="Immunoglobulins"/>
    <property type="match status" value="2"/>
</dbReference>
<organism evidence="2 3">
    <name type="scientific">Gemmata palustris</name>
    <dbReference type="NCBI Taxonomy" id="2822762"/>
    <lineage>
        <taxon>Bacteria</taxon>
        <taxon>Pseudomonadati</taxon>
        <taxon>Planctomycetota</taxon>
        <taxon>Planctomycetia</taxon>
        <taxon>Gemmatales</taxon>
        <taxon>Gemmataceae</taxon>
        <taxon>Gemmata</taxon>
    </lineage>
</organism>
<proteinExistence type="predicted"/>
<dbReference type="Proteomes" id="UP000676565">
    <property type="component" value="Unassembled WGS sequence"/>
</dbReference>
<feature type="chain" id="PRO_5045327285" evidence="1">
    <location>
        <begin position="24"/>
        <end position="367"/>
    </location>
</feature>
<comment type="caution">
    <text evidence="2">The sequence shown here is derived from an EMBL/GenBank/DDBJ whole genome shotgun (WGS) entry which is preliminary data.</text>
</comment>
<dbReference type="EMBL" id="JAGKQQ010000001">
    <property type="protein sequence ID" value="MBP3960289.1"/>
    <property type="molecule type" value="Genomic_DNA"/>
</dbReference>
<name>A0ABS5C2V7_9BACT</name>
<keyword evidence="1" id="KW-0732">Signal</keyword>